<dbReference type="GO" id="GO:0006508">
    <property type="term" value="P:proteolysis"/>
    <property type="evidence" value="ECO:0007669"/>
    <property type="project" value="UniProtKB-KW"/>
</dbReference>
<accession>A0A1Y1WT67</accession>
<organism evidence="9 10">
    <name type="scientific">Basidiobolus meristosporus CBS 931.73</name>
    <dbReference type="NCBI Taxonomy" id="1314790"/>
    <lineage>
        <taxon>Eukaryota</taxon>
        <taxon>Fungi</taxon>
        <taxon>Fungi incertae sedis</taxon>
        <taxon>Zoopagomycota</taxon>
        <taxon>Entomophthoromycotina</taxon>
        <taxon>Basidiobolomycetes</taxon>
        <taxon>Basidiobolales</taxon>
        <taxon>Basidiobolaceae</taxon>
        <taxon>Basidiobolus</taxon>
    </lineage>
</organism>
<dbReference type="AlphaFoldDB" id="A0A1Y1WT67"/>
<gene>
    <name evidence="9" type="ORF">K493DRAFT_294018</name>
</gene>
<evidence type="ECO:0000256" key="5">
    <source>
        <dbReference type="ARBA" id="ARBA00022801"/>
    </source>
</evidence>
<dbReference type="InterPro" id="IPR001394">
    <property type="entry name" value="Peptidase_C19_UCH"/>
</dbReference>
<feature type="domain" description="USP" evidence="8">
    <location>
        <begin position="91"/>
        <end position="429"/>
    </location>
</feature>
<reference evidence="9 10" key="1">
    <citation type="submission" date="2016-07" db="EMBL/GenBank/DDBJ databases">
        <title>Pervasive Adenine N6-methylation of Active Genes in Fungi.</title>
        <authorList>
            <consortium name="DOE Joint Genome Institute"/>
            <person name="Mondo S.J."/>
            <person name="Dannebaum R.O."/>
            <person name="Kuo R.C."/>
            <person name="Labutti K."/>
            <person name="Haridas S."/>
            <person name="Kuo A."/>
            <person name="Salamov A."/>
            <person name="Ahrendt S.R."/>
            <person name="Lipzen A."/>
            <person name="Sullivan W."/>
            <person name="Andreopoulos W.B."/>
            <person name="Clum A."/>
            <person name="Lindquist E."/>
            <person name="Daum C."/>
            <person name="Ramamoorthy G.K."/>
            <person name="Gryganskyi A."/>
            <person name="Culley D."/>
            <person name="Magnuson J.K."/>
            <person name="James T.Y."/>
            <person name="O'Malley M.A."/>
            <person name="Stajich J.E."/>
            <person name="Spatafora J.W."/>
            <person name="Visel A."/>
            <person name="Grigoriev I.V."/>
        </authorList>
    </citation>
    <scope>NUCLEOTIDE SEQUENCE [LARGE SCALE GENOMIC DNA]</scope>
    <source>
        <strain evidence="9 10">CBS 931.73</strain>
    </source>
</reference>
<protein>
    <recommendedName>
        <fullName evidence="7">Ubiquitin carboxyl-terminal hydrolase</fullName>
        <ecNumber evidence="7">3.4.19.12</ecNumber>
    </recommendedName>
</protein>
<dbReference type="CDD" id="cd02674">
    <property type="entry name" value="Peptidase_C19R"/>
    <property type="match status" value="1"/>
</dbReference>
<evidence type="ECO:0000256" key="6">
    <source>
        <dbReference type="ARBA" id="ARBA00022807"/>
    </source>
</evidence>
<comment type="similarity">
    <text evidence="2 7">Belongs to the peptidase C19 family.</text>
</comment>
<dbReference type="FunCoup" id="A0A1Y1WT67">
    <property type="interactions" value="111"/>
</dbReference>
<dbReference type="PANTHER" id="PTHR21646:SF95">
    <property type="entry name" value="UBIQUITIN CARBOXYL-TERMINAL HYDROLASE 4-RELATED"/>
    <property type="match status" value="1"/>
</dbReference>
<sequence>MHNRPTAQHPSEAKSKLHRRKTFLDNPYYGFTTTNNSHFDPPPPPLPKRRVPPLNSMSQMYGPRPMLPKRESTPTFESSVSQLGPVRIGITGLKNLGNTCFMNSILQCLSATVPLARYFLDGSYRRHINRTNFLGTGGVLAQAFGDLIRTMWSVQYTFVSPITFRDAIAKFAPQFKGSDQHDSQELLGFLLDGLHEDLNLVVTKPPPDNNEDDELMEQMPEYLSSELAWEKYLLRNSSIIVSLFQGQFRSKLQCTYCKQTSTTYNPFTYLSLPIPSRHNGVPLSKCLEEFVKEEILDGEDAWFCSRCKTRRRAIKRLTLSRLPDVLLIHLKRFSFSGPFRDKLDTLVSYPLRRLDMTPYLQAPSSKAPTTYDLYSVSNHFGGMNGGHYTAQVRNGARNQWCNFDDSRVTVCEESSIVSKSAYILFYVRTSVN</sequence>
<dbReference type="PANTHER" id="PTHR21646">
    <property type="entry name" value="UBIQUITIN CARBOXYL-TERMINAL HYDROLASE"/>
    <property type="match status" value="1"/>
</dbReference>
<evidence type="ECO:0000313" key="10">
    <source>
        <dbReference type="Proteomes" id="UP000193498"/>
    </source>
</evidence>
<dbReference type="InterPro" id="IPR018200">
    <property type="entry name" value="USP_CS"/>
</dbReference>
<name>A0A1Y1WT67_9FUNG</name>
<dbReference type="GO" id="GO:0016579">
    <property type="term" value="P:protein deubiquitination"/>
    <property type="evidence" value="ECO:0007669"/>
    <property type="project" value="InterPro"/>
</dbReference>
<dbReference type="PROSITE" id="PS00973">
    <property type="entry name" value="USP_2"/>
    <property type="match status" value="1"/>
</dbReference>
<dbReference type="InParanoid" id="A0A1Y1WT67"/>
<dbReference type="InterPro" id="IPR050185">
    <property type="entry name" value="Ub_carboxyl-term_hydrolase"/>
</dbReference>
<dbReference type="SUPFAM" id="SSF54001">
    <property type="entry name" value="Cysteine proteinases"/>
    <property type="match status" value="1"/>
</dbReference>
<evidence type="ECO:0000256" key="7">
    <source>
        <dbReference type="RuleBase" id="RU366025"/>
    </source>
</evidence>
<evidence type="ECO:0000313" key="9">
    <source>
        <dbReference type="EMBL" id="ORX76436.1"/>
    </source>
</evidence>
<evidence type="ECO:0000256" key="1">
    <source>
        <dbReference type="ARBA" id="ARBA00000707"/>
    </source>
</evidence>
<evidence type="ECO:0000256" key="4">
    <source>
        <dbReference type="ARBA" id="ARBA00022786"/>
    </source>
</evidence>
<keyword evidence="10" id="KW-1185">Reference proteome</keyword>
<dbReference type="STRING" id="1314790.A0A1Y1WT67"/>
<keyword evidence="5 7" id="KW-0378">Hydrolase</keyword>
<comment type="catalytic activity">
    <reaction evidence="1 7">
        <text>Thiol-dependent hydrolysis of ester, thioester, amide, peptide and isopeptide bonds formed by the C-terminal Gly of ubiquitin (a 76-residue protein attached to proteins as an intracellular targeting signal).</text>
        <dbReference type="EC" id="3.4.19.12"/>
    </reaction>
</comment>
<dbReference type="Pfam" id="PF00443">
    <property type="entry name" value="UCH"/>
    <property type="match status" value="1"/>
</dbReference>
<keyword evidence="6 7" id="KW-0788">Thiol protease</keyword>
<dbReference type="OrthoDB" id="292964at2759"/>
<dbReference type="Proteomes" id="UP000193498">
    <property type="component" value="Unassembled WGS sequence"/>
</dbReference>
<keyword evidence="3 7" id="KW-0645">Protease</keyword>
<keyword evidence="4 7" id="KW-0833">Ubl conjugation pathway</keyword>
<dbReference type="PROSITE" id="PS00972">
    <property type="entry name" value="USP_1"/>
    <property type="match status" value="1"/>
</dbReference>
<comment type="caution">
    <text evidence="9">The sequence shown here is derived from an EMBL/GenBank/DDBJ whole genome shotgun (WGS) entry which is preliminary data.</text>
</comment>
<evidence type="ECO:0000259" key="8">
    <source>
        <dbReference type="PROSITE" id="PS50235"/>
    </source>
</evidence>
<proteinExistence type="inferred from homology"/>
<dbReference type="EC" id="3.4.19.12" evidence="7"/>
<dbReference type="PROSITE" id="PS50235">
    <property type="entry name" value="USP_3"/>
    <property type="match status" value="1"/>
</dbReference>
<dbReference type="InterPro" id="IPR028889">
    <property type="entry name" value="USP"/>
</dbReference>
<dbReference type="GO" id="GO:0004843">
    <property type="term" value="F:cysteine-type deubiquitinase activity"/>
    <property type="evidence" value="ECO:0007669"/>
    <property type="project" value="UniProtKB-UniRule"/>
</dbReference>
<evidence type="ECO:0000256" key="3">
    <source>
        <dbReference type="ARBA" id="ARBA00022670"/>
    </source>
</evidence>
<dbReference type="EMBL" id="MCFE01000940">
    <property type="protein sequence ID" value="ORX76436.1"/>
    <property type="molecule type" value="Genomic_DNA"/>
</dbReference>
<dbReference type="InterPro" id="IPR038765">
    <property type="entry name" value="Papain-like_cys_pep_sf"/>
</dbReference>
<evidence type="ECO:0000256" key="2">
    <source>
        <dbReference type="ARBA" id="ARBA00009085"/>
    </source>
</evidence>
<dbReference type="Gene3D" id="3.90.70.10">
    <property type="entry name" value="Cysteine proteinases"/>
    <property type="match status" value="1"/>
</dbReference>